<sequence>MPRQLNQHQGFHENDASWHPNITLPRVWWRYRYYKLCYPTQLEHKILLQGQDVHRKRITPILLTPQQFKEELSRIIPHVPPSRQSPQYQGNLFSLYKLISLQLGITERQFKFTNPLTGSDVLNLYQLTLMLYQLNDTLVAIKLSTDFLAVNCHQDRYFPTSTTNLEKCTESTTKSVL</sequence>
<organism evidence="1 2">
    <name type="scientific">Glossina pallidipes</name>
    <name type="common">Tsetse fly</name>
    <dbReference type="NCBI Taxonomy" id="7398"/>
    <lineage>
        <taxon>Eukaryota</taxon>
        <taxon>Metazoa</taxon>
        <taxon>Ecdysozoa</taxon>
        <taxon>Arthropoda</taxon>
        <taxon>Hexapoda</taxon>
        <taxon>Insecta</taxon>
        <taxon>Pterygota</taxon>
        <taxon>Neoptera</taxon>
        <taxon>Endopterygota</taxon>
        <taxon>Diptera</taxon>
        <taxon>Brachycera</taxon>
        <taxon>Muscomorpha</taxon>
        <taxon>Hippoboscoidea</taxon>
        <taxon>Glossinidae</taxon>
        <taxon>Glossina</taxon>
    </lineage>
</organism>
<accession>A0A1A9Z249</accession>
<dbReference type="EnsemblMetazoa" id="GPAI001407-RA">
    <property type="protein sequence ID" value="GPAI001407-PA"/>
    <property type="gene ID" value="GPAI001407"/>
</dbReference>
<dbReference type="Proteomes" id="UP000092445">
    <property type="component" value="Unassembled WGS sequence"/>
</dbReference>
<dbReference type="VEuPathDB" id="VectorBase:GPAI001407"/>
<evidence type="ECO:0000313" key="2">
    <source>
        <dbReference type="Proteomes" id="UP000092445"/>
    </source>
</evidence>
<proteinExistence type="predicted"/>
<reference evidence="2" key="1">
    <citation type="submission" date="2014-03" db="EMBL/GenBank/DDBJ databases">
        <authorList>
            <person name="Aksoy S."/>
            <person name="Warren W."/>
            <person name="Wilson R.K."/>
        </authorList>
    </citation>
    <scope>NUCLEOTIDE SEQUENCE [LARGE SCALE GENOMIC DNA]</scope>
    <source>
        <strain evidence="2">IAEA</strain>
    </source>
</reference>
<evidence type="ECO:0000313" key="1">
    <source>
        <dbReference type="EnsemblMetazoa" id="GPAI001407-PA"/>
    </source>
</evidence>
<dbReference type="AlphaFoldDB" id="A0A1A9Z249"/>
<protein>
    <submittedName>
        <fullName evidence="1">Uncharacterized protein</fullName>
    </submittedName>
</protein>
<keyword evidence="2" id="KW-1185">Reference proteome</keyword>
<reference evidence="1" key="2">
    <citation type="submission" date="2020-05" db="UniProtKB">
        <authorList>
            <consortium name="EnsemblMetazoa"/>
        </authorList>
    </citation>
    <scope>IDENTIFICATION</scope>
    <source>
        <strain evidence="1">IAEA</strain>
    </source>
</reference>
<name>A0A1A9Z249_GLOPL</name>